<evidence type="ECO:0000256" key="2">
    <source>
        <dbReference type="ARBA" id="ARBA00022525"/>
    </source>
</evidence>
<dbReference type="Proteomes" id="UP001562425">
    <property type="component" value="Unassembled WGS sequence"/>
</dbReference>
<dbReference type="GO" id="GO:0005576">
    <property type="term" value="C:extracellular region"/>
    <property type="evidence" value="ECO:0007669"/>
    <property type="project" value="UniProtKB-SubCell"/>
</dbReference>
<dbReference type="PRINTS" id="PR00838">
    <property type="entry name" value="V5ALLERGEN"/>
</dbReference>
<dbReference type="PANTHER" id="PTHR10334">
    <property type="entry name" value="CYSTEINE-RICH SECRETORY PROTEIN-RELATED"/>
    <property type="match status" value="1"/>
</dbReference>
<dbReference type="InterPro" id="IPR002413">
    <property type="entry name" value="V5_allergen-like"/>
</dbReference>
<name>A0ABD1D6E1_CULPP</name>
<dbReference type="InterPro" id="IPR018244">
    <property type="entry name" value="Allrgn_V5/Tpx1_CS"/>
</dbReference>
<dbReference type="PROSITE" id="PS01010">
    <property type="entry name" value="CRISP_2"/>
    <property type="match status" value="1"/>
</dbReference>
<reference evidence="4 5" key="1">
    <citation type="submission" date="2024-05" db="EMBL/GenBank/DDBJ databases">
        <title>Culex pipiens pipiens assembly and annotation.</title>
        <authorList>
            <person name="Alout H."/>
            <person name="Durand T."/>
        </authorList>
    </citation>
    <scope>NUCLEOTIDE SEQUENCE [LARGE SCALE GENOMIC DNA]</scope>
    <source>
        <strain evidence="4">HA-2024</strain>
        <tissue evidence="4">Whole body</tissue>
    </source>
</reference>
<organism evidence="4 5">
    <name type="scientific">Culex pipiens pipiens</name>
    <name type="common">Northern house mosquito</name>
    <dbReference type="NCBI Taxonomy" id="38569"/>
    <lineage>
        <taxon>Eukaryota</taxon>
        <taxon>Metazoa</taxon>
        <taxon>Ecdysozoa</taxon>
        <taxon>Arthropoda</taxon>
        <taxon>Hexapoda</taxon>
        <taxon>Insecta</taxon>
        <taxon>Pterygota</taxon>
        <taxon>Neoptera</taxon>
        <taxon>Endopterygota</taxon>
        <taxon>Diptera</taxon>
        <taxon>Nematocera</taxon>
        <taxon>Culicoidea</taxon>
        <taxon>Culicidae</taxon>
        <taxon>Culicinae</taxon>
        <taxon>Culicini</taxon>
        <taxon>Culex</taxon>
        <taxon>Culex</taxon>
    </lineage>
</organism>
<dbReference type="EMBL" id="JBEHCU010007252">
    <property type="protein sequence ID" value="KAL1395188.1"/>
    <property type="molecule type" value="Genomic_DNA"/>
</dbReference>
<evidence type="ECO:0000313" key="5">
    <source>
        <dbReference type="Proteomes" id="UP001562425"/>
    </source>
</evidence>
<comment type="caution">
    <text evidence="4">The sequence shown here is derived from an EMBL/GenBank/DDBJ whole genome shotgun (WGS) entry which is preliminary data.</text>
</comment>
<dbReference type="InterPro" id="IPR001283">
    <property type="entry name" value="CRISP-related"/>
</dbReference>
<keyword evidence="2" id="KW-0964">Secreted</keyword>
<evidence type="ECO:0000259" key="3">
    <source>
        <dbReference type="SMART" id="SM00198"/>
    </source>
</evidence>
<protein>
    <recommendedName>
        <fullName evidence="3">SCP domain-containing protein</fullName>
    </recommendedName>
</protein>
<dbReference type="CDD" id="cd05382">
    <property type="entry name" value="CAP_GAPR1-like"/>
    <property type="match status" value="1"/>
</dbReference>
<dbReference type="InterPro" id="IPR035940">
    <property type="entry name" value="CAP_sf"/>
</dbReference>
<dbReference type="Pfam" id="PF00188">
    <property type="entry name" value="CAP"/>
    <property type="match status" value="1"/>
</dbReference>
<keyword evidence="5" id="KW-1185">Reference proteome</keyword>
<sequence length="148" mass="16796">MSAQFQQQVLDEHNRLRAIHVAPPLKINRDMCAYAQEWAEDIARRKTLQHRTDKKYGENIYAIFGRKEVSGKDAVASWYAEIKDYTFGEKDPGGNFGKVGHFTQVVWKKCMELGVGMATNGDSVFVVCNYDPPGNYKNQYADNVKAAK</sequence>
<dbReference type="PRINTS" id="PR00837">
    <property type="entry name" value="V5TPXLIKE"/>
</dbReference>
<evidence type="ECO:0000256" key="1">
    <source>
        <dbReference type="ARBA" id="ARBA00004613"/>
    </source>
</evidence>
<dbReference type="InterPro" id="IPR034113">
    <property type="entry name" value="SCP_GAPR1-like"/>
</dbReference>
<proteinExistence type="predicted"/>
<evidence type="ECO:0000313" key="4">
    <source>
        <dbReference type="EMBL" id="KAL1395188.1"/>
    </source>
</evidence>
<dbReference type="SUPFAM" id="SSF55797">
    <property type="entry name" value="PR-1-like"/>
    <property type="match status" value="1"/>
</dbReference>
<accession>A0ABD1D6E1</accession>
<dbReference type="FunFam" id="3.40.33.10:FF:000010">
    <property type="entry name" value="Predicted protein"/>
    <property type="match status" value="1"/>
</dbReference>
<dbReference type="InterPro" id="IPR014044">
    <property type="entry name" value="CAP_dom"/>
</dbReference>
<feature type="domain" description="SCP" evidence="3">
    <location>
        <begin position="4"/>
        <end position="138"/>
    </location>
</feature>
<dbReference type="SMART" id="SM00198">
    <property type="entry name" value="SCP"/>
    <property type="match status" value="1"/>
</dbReference>
<dbReference type="Gene3D" id="3.40.33.10">
    <property type="entry name" value="CAP"/>
    <property type="match status" value="1"/>
</dbReference>
<dbReference type="AlphaFoldDB" id="A0ABD1D6E1"/>
<gene>
    <name evidence="4" type="ORF">pipiens_001275</name>
</gene>
<comment type="subcellular location">
    <subcellularLocation>
        <location evidence="1">Secreted</location>
    </subcellularLocation>
</comment>